<feature type="domain" description="Heterokaryon incompatibility" evidence="2">
    <location>
        <begin position="52"/>
        <end position="255"/>
    </location>
</feature>
<dbReference type="Pfam" id="PF06985">
    <property type="entry name" value="HET"/>
    <property type="match status" value="1"/>
</dbReference>
<keyword evidence="1" id="KW-1133">Transmembrane helix</keyword>
<dbReference type="EMBL" id="ML991833">
    <property type="protein sequence ID" value="KAF2231008.1"/>
    <property type="molecule type" value="Genomic_DNA"/>
</dbReference>
<sequence length="773" mass="89000">MTTSYDMLPLGPREIRVLDVLTQKMGSKTNPAHQCSVVGNLRVVNLDDNPSFCALSYVWGTFSTPRHTVVCQGSSCTIEITTNCWSALRNLSFTFGALTIWVDAVCINQEAQEEKLSQIPLMQDIYSRATVVYLYLGDNISQIDDAIESLRTQGYQDLLRIDSGDPDSFQYLYPLHALAYYRAVWRSAYLRPFRAVYYDIRCCGIAMVPWIVFRTAFSWLSFTGSLSFSVPADLRRGMIELLSKTWKDRIWTLQEVLLCRNPILCCGTKIISWRDFTHIITWMELNEDCQKIPRHLPPGDGSGLQWPRLVRLWAGFHSNQQQGLHTSTYKSKESSLANYAKFVRKADTITIYTLFGTHVTTVHFIGAVILFVLAQSNVDMEVPAFFCFLGDVLYIILLILSLMWQLDKADLVPDSMVSRGDMVRAAMLPNSIASRGELIDEIILRRATDPRDKAYGLWGILESQGTQPPTPDSTKSLQEIYQDPYMLLSEWPRAGRLLFYANPNTLQTNRPSWVPDLEHSHQAWRQPCIQLDERFIKPDTEFNPKFSITSEGSRLNVQSLAIGNISWVSECFYEHLCTPYDAATLDSNLHNIQQIREPWRQFWHNFEKIPITHQTGRDKIERHARWRQEVLFSVIDEKKFDWLHDMTFSSWLSLMRLRPGRDTCPNQTILQQIQAEPDVMEFHAQICDNLASERRRLFLCNSEGRLRIGNGPHGLRLCDKVVRITRTHNDPLLAIRYEPTRQCYQVIGAVYLDNFFPSDKTIPDVTHDNLSYA</sequence>
<evidence type="ECO:0000313" key="4">
    <source>
        <dbReference type="Proteomes" id="UP000800092"/>
    </source>
</evidence>
<keyword evidence="1" id="KW-0812">Transmembrane</keyword>
<dbReference type="InterPro" id="IPR052895">
    <property type="entry name" value="HetReg/Transcr_Mod"/>
</dbReference>
<protein>
    <recommendedName>
        <fullName evidence="2">Heterokaryon incompatibility domain-containing protein</fullName>
    </recommendedName>
</protein>
<dbReference type="OrthoDB" id="3904204at2759"/>
<evidence type="ECO:0000256" key="1">
    <source>
        <dbReference type="SAM" id="Phobius"/>
    </source>
</evidence>
<feature type="non-terminal residue" evidence="3">
    <location>
        <position position="773"/>
    </location>
</feature>
<name>A0A6A6GZL7_VIRVR</name>
<accession>A0A6A6GZL7</accession>
<evidence type="ECO:0000259" key="2">
    <source>
        <dbReference type="Pfam" id="PF06985"/>
    </source>
</evidence>
<feature type="transmembrane region" description="Helical" evidence="1">
    <location>
        <begin position="351"/>
        <end position="373"/>
    </location>
</feature>
<gene>
    <name evidence="3" type="ORF">EV356DRAFT_569951</name>
</gene>
<keyword evidence="4" id="KW-1185">Reference proteome</keyword>
<feature type="transmembrane region" description="Helical" evidence="1">
    <location>
        <begin position="385"/>
        <end position="406"/>
    </location>
</feature>
<evidence type="ECO:0000313" key="3">
    <source>
        <dbReference type="EMBL" id="KAF2231008.1"/>
    </source>
</evidence>
<dbReference type="PANTHER" id="PTHR24148:SF82">
    <property type="entry name" value="HETEROKARYON INCOMPATIBILITY DOMAIN-CONTAINING PROTEIN"/>
    <property type="match status" value="1"/>
</dbReference>
<keyword evidence="1" id="KW-0472">Membrane</keyword>
<reference evidence="3" key="1">
    <citation type="journal article" date="2020" name="Stud. Mycol.">
        <title>101 Dothideomycetes genomes: a test case for predicting lifestyles and emergence of pathogens.</title>
        <authorList>
            <person name="Haridas S."/>
            <person name="Albert R."/>
            <person name="Binder M."/>
            <person name="Bloem J."/>
            <person name="Labutti K."/>
            <person name="Salamov A."/>
            <person name="Andreopoulos B."/>
            <person name="Baker S."/>
            <person name="Barry K."/>
            <person name="Bills G."/>
            <person name="Bluhm B."/>
            <person name="Cannon C."/>
            <person name="Castanera R."/>
            <person name="Culley D."/>
            <person name="Daum C."/>
            <person name="Ezra D."/>
            <person name="Gonzalez J."/>
            <person name="Henrissat B."/>
            <person name="Kuo A."/>
            <person name="Liang C."/>
            <person name="Lipzen A."/>
            <person name="Lutzoni F."/>
            <person name="Magnuson J."/>
            <person name="Mondo S."/>
            <person name="Nolan M."/>
            <person name="Ohm R."/>
            <person name="Pangilinan J."/>
            <person name="Park H.-J."/>
            <person name="Ramirez L."/>
            <person name="Alfaro M."/>
            <person name="Sun H."/>
            <person name="Tritt A."/>
            <person name="Yoshinaga Y."/>
            <person name="Zwiers L.-H."/>
            <person name="Turgeon B."/>
            <person name="Goodwin S."/>
            <person name="Spatafora J."/>
            <person name="Crous P."/>
            <person name="Grigoriev I."/>
        </authorList>
    </citation>
    <scope>NUCLEOTIDE SEQUENCE</scope>
    <source>
        <strain evidence="3">Tuck. ex Michener</strain>
    </source>
</reference>
<dbReference type="Proteomes" id="UP000800092">
    <property type="component" value="Unassembled WGS sequence"/>
</dbReference>
<dbReference type="PANTHER" id="PTHR24148">
    <property type="entry name" value="ANKYRIN REPEAT DOMAIN-CONTAINING PROTEIN 39 HOMOLOG-RELATED"/>
    <property type="match status" value="1"/>
</dbReference>
<dbReference type="InterPro" id="IPR010730">
    <property type="entry name" value="HET"/>
</dbReference>
<dbReference type="AlphaFoldDB" id="A0A6A6GZL7"/>
<organism evidence="3 4">
    <name type="scientific">Viridothelium virens</name>
    <name type="common">Speckled blister lichen</name>
    <name type="synonym">Trypethelium virens</name>
    <dbReference type="NCBI Taxonomy" id="1048519"/>
    <lineage>
        <taxon>Eukaryota</taxon>
        <taxon>Fungi</taxon>
        <taxon>Dikarya</taxon>
        <taxon>Ascomycota</taxon>
        <taxon>Pezizomycotina</taxon>
        <taxon>Dothideomycetes</taxon>
        <taxon>Dothideomycetes incertae sedis</taxon>
        <taxon>Trypetheliales</taxon>
        <taxon>Trypetheliaceae</taxon>
        <taxon>Viridothelium</taxon>
    </lineage>
</organism>
<proteinExistence type="predicted"/>